<evidence type="ECO:0000256" key="2">
    <source>
        <dbReference type="ARBA" id="ARBA00022475"/>
    </source>
</evidence>
<dbReference type="SMART" id="SM00181">
    <property type="entry name" value="EGF"/>
    <property type="match status" value="2"/>
</dbReference>
<dbReference type="PROSITE" id="PS50026">
    <property type="entry name" value="EGF_3"/>
    <property type="match status" value="1"/>
</dbReference>
<gene>
    <name evidence="15" type="ORF">UPYG_G00141840</name>
</gene>
<proteinExistence type="predicted"/>
<evidence type="ECO:0000259" key="13">
    <source>
        <dbReference type="PROSITE" id="PS50024"/>
    </source>
</evidence>
<protein>
    <recommendedName>
        <fullName evidence="17">Mucin-13</fullName>
    </recommendedName>
</protein>
<evidence type="ECO:0000256" key="11">
    <source>
        <dbReference type="SAM" id="Phobius"/>
    </source>
</evidence>
<feature type="region of interest" description="Disordered" evidence="10">
    <location>
        <begin position="477"/>
        <end position="612"/>
    </location>
</feature>
<evidence type="ECO:0000256" key="9">
    <source>
        <dbReference type="PROSITE-ProRule" id="PRU00076"/>
    </source>
</evidence>
<comment type="caution">
    <text evidence="15">The sequence shown here is derived from an EMBL/GenBank/DDBJ whole genome shotgun (WGS) entry which is preliminary data.</text>
</comment>
<keyword evidence="7" id="KW-1015">Disulfide bond</keyword>
<sequence length="612" mass="65724">MTTMFVGKLILFFCLAGAVFGLGERETDSSSTEPLSAPKEARALNTLDLSPNSTVTTSNSTVTTSNSTVTPTNSTVTPTNSTVTPTNSTVTPTDSTVTPTNSTVTPTNSTVTPTNTTVTPTNKTPTGSPTNTTTTGIPTNTTTTGIPTTKTMEPTTIPPSKPNPCDPTPCKGGSQCQLGYNSSVTCFCQVGQAYTKGKCEEAKVFVGSLTLTRVQFTKDMEDPLSQDFYNITSSISSEMKNVFQTEDATYIESKVRNIRKSSGEEARTIWSFKNTGVNAAVEIIFNSSSLQTDERVTKQIKTAISNCQAPDSCAGSLFQGAAYKETNLCNFVLSPCEKTSTTCTPTVGGAECKCQTGYISIPFFSKECKACESGKRAEGDKCVDCTFGYSGFNCNESWKLMLVIVGSVLGALLLISIILLPIVAQKKPKKSSNKSSKNAEPPSYISPYTAKGFGGSDSNNGGVANVGSGFAGIPKIPRAMSNSNNWNRGSNLEMTESGSRQALVPRASNGGVGNYQNPDTQNYNTRNPYQSRGQDNIPYQTQGQDNISYQSRGQDNPYQSRGQDNPYQSRGQDNPYQSRGQDNPYQSRGQDNPYQSRGQDNPYFTNDNGRRN</sequence>
<comment type="subcellular location">
    <subcellularLocation>
        <location evidence="1">Cell membrane</location>
    </subcellularLocation>
</comment>
<dbReference type="Gene3D" id="3.30.70.960">
    <property type="entry name" value="SEA domain"/>
    <property type="match status" value="1"/>
</dbReference>
<feature type="signal peptide" evidence="12">
    <location>
        <begin position="1"/>
        <end position="21"/>
    </location>
</feature>
<evidence type="ECO:0000256" key="5">
    <source>
        <dbReference type="ARBA" id="ARBA00022737"/>
    </source>
</evidence>
<keyword evidence="2" id="KW-1003">Cell membrane</keyword>
<dbReference type="InterPro" id="IPR011049">
    <property type="entry name" value="Serralysin-like_metalloprot_C"/>
</dbReference>
<evidence type="ECO:0000256" key="1">
    <source>
        <dbReference type="ARBA" id="ARBA00004236"/>
    </source>
</evidence>
<accession>A0ABD0WVG9</accession>
<feature type="compositionally biased region" description="Polar residues" evidence="10">
    <location>
        <begin position="480"/>
        <end position="500"/>
    </location>
</feature>
<dbReference type="InterPro" id="IPR036364">
    <property type="entry name" value="SEA_dom_sf"/>
</dbReference>
<feature type="domain" description="EGF-like" evidence="14">
    <location>
        <begin position="161"/>
        <end position="200"/>
    </location>
</feature>
<keyword evidence="16" id="KW-1185">Reference proteome</keyword>
<dbReference type="PROSITE" id="PS50024">
    <property type="entry name" value="SEA"/>
    <property type="match status" value="1"/>
</dbReference>
<feature type="domain" description="SEA" evidence="13">
    <location>
        <begin position="201"/>
        <end position="320"/>
    </location>
</feature>
<evidence type="ECO:0000256" key="8">
    <source>
        <dbReference type="ARBA" id="ARBA00023180"/>
    </source>
</evidence>
<evidence type="ECO:0000259" key="14">
    <source>
        <dbReference type="PROSITE" id="PS50026"/>
    </source>
</evidence>
<dbReference type="AlphaFoldDB" id="A0ABD0WVG9"/>
<dbReference type="SUPFAM" id="SSF101967">
    <property type="entry name" value="Adhesin YadA, collagen-binding domain"/>
    <property type="match status" value="1"/>
</dbReference>
<feature type="region of interest" description="Disordered" evidence="10">
    <location>
        <begin position="25"/>
        <end position="160"/>
    </location>
</feature>
<evidence type="ECO:0000313" key="16">
    <source>
        <dbReference type="Proteomes" id="UP001557470"/>
    </source>
</evidence>
<keyword evidence="11" id="KW-0812">Transmembrane</keyword>
<dbReference type="Gene3D" id="2.150.10.10">
    <property type="entry name" value="Serralysin-like metalloprotease, C-terminal"/>
    <property type="match status" value="1"/>
</dbReference>
<evidence type="ECO:0000256" key="6">
    <source>
        <dbReference type="ARBA" id="ARBA00023136"/>
    </source>
</evidence>
<feature type="compositionally biased region" description="Polar residues" evidence="10">
    <location>
        <begin position="514"/>
        <end position="612"/>
    </location>
</feature>
<keyword evidence="8" id="KW-0325">Glycoprotein</keyword>
<keyword evidence="3 9" id="KW-0245">EGF-like domain</keyword>
<dbReference type="InterPro" id="IPR000742">
    <property type="entry name" value="EGF"/>
</dbReference>
<evidence type="ECO:0008006" key="17">
    <source>
        <dbReference type="Google" id="ProtNLM"/>
    </source>
</evidence>
<dbReference type="EMBL" id="JAGEUA010000004">
    <property type="protein sequence ID" value="KAL0984460.1"/>
    <property type="molecule type" value="Genomic_DNA"/>
</dbReference>
<reference evidence="15 16" key="1">
    <citation type="submission" date="2024-06" db="EMBL/GenBank/DDBJ databases">
        <authorList>
            <person name="Pan Q."/>
            <person name="Wen M."/>
            <person name="Jouanno E."/>
            <person name="Zahm M."/>
            <person name="Klopp C."/>
            <person name="Cabau C."/>
            <person name="Louis A."/>
            <person name="Berthelot C."/>
            <person name="Parey E."/>
            <person name="Roest Crollius H."/>
            <person name="Montfort J."/>
            <person name="Robinson-Rechavi M."/>
            <person name="Bouchez O."/>
            <person name="Lampietro C."/>
            <person name="Lopez Roques C."/>
            <person name="Donnadieu C."/>
            <person name="Postlethwait J."/>
            <person name="Bobe J."/>
            <person name="Verreycken H."/>
            <person name="Guiguen Y."/>
        </authorList>
    </citation>
    <scope>NUCLEOTIDE SEQUENCE [LARGE SCALE GENOMIC DNA]</scope>
    <source>
        <strain evidence="15">Up_M1</strain>
        <tissue evidence="15">Testis</tissue>
    </source>
</reference>
<dbReference type="InterPro" id="IPR001881">
    <property type="entry name" value="EGF-like_Ca-bd_dom"/>
</dbReference>
<organism evidence="15 16">
    <name type="scientific">Umbra pygmaea</name>
    <name type="common">Eastern mudminnow</name>
    <dbReference type="NCBI Taxonomy" id="75934"/>
    <lineage>
        <taxon>Eukaryota</taxon>
        <taxon>Metazoa</taxon>
        <taxon>Chordata</taxon>
        <taxon>Craniata</taxon>
        <taxon>Vertebrata</taxon>
        <taxon>Euteleostomi</taxon>
        <taxon>Actinopterygii</taxon>
        <taxon>Neopterygii</taxon>
        <taxon>Teleostei</taxon>
        <taxon>Protacanthopterygii</taxon>
        <taxon>Esociformes</taxon>
        <taxon>Umbridae</taxon>
        <taxon>Umbra</taxon>
    </lineage>
</organism>
<name>A0ABD0WVG9_UMBPY</name>
<feature type="compositionally biased region" description="Low complexity" evidence="10">
    <location>
        <begin position="50"/>
        <end position="155"/>
    </location>
</feature>
<dbReference type="InterPro" id="IPR000082">
    <property type="entry name" value="SEA_dom"/>
</dbReference>
<dbReference type="PANTHER" id="PTHR24037:SF10">
    <property type="entry name" value="MUCIN-13"/>
    <property type="match status" value="1"/>
</dbReference>
<dbReference type="SMART" id="SM00179">
    <property type="entry name" value="EGF_CA"/>
    <property type="match status" value="1"/>
</dbReference>
<evidence type="ECO:0000256" key="7">
    <source>
        <dbReference type="ARBA" id="ARBA00023157"/>
    </source>
</evidence>
<feature type="transmembrane region" description="Helical" evidence="11">
    <location>
        <begin position="400"/>
        <end position="424"/>
    </location>
</feature>
<comment type="caution">
    <text evidence="9">Lacks conserved residue(s) required for the propagation of feature annotation.</text>
</comment>
<evidence type="ECO:0000256" key="3">
    <source>
        <dbReference type="ARBA" id="ARBA00022536"/>
    </source>
</evidence>
<dbReference type="SMART" id="SM00200">
    <property type="entry name" value="SEA"/>
    <property type="match status" value="1"/>
</dbReference>
<dbReference type="GO" id="GO:0005886">
    <property type="term" value="C:plasma membrane"/>
    <property type="evidence" value="ECO:0007669"/>
    <property type="project" value="UniProtKB-SubCell"/>
</dbReference>
<evidence type="ECO:0000313" key="15">
    <source>
        <dbReference type="EMBL" id="KAL0984460.1"/>
    </source>
</evidence>
<dbReference type="Pfam" id="PF01390">
    <property type="entry name" value="SEA"/>
    <property type="match status" value="1"/>
</dbReference>
<dbReference type="SUPFAM" id="SSF82671">
    <property type="entry name" value="SEA domain"/>
    <property type="match status" value="1"/>
</dbReference>
<dbReference type="Proteomes" id="UP001557470">
    <property type="component" value="Unassembled WGS sequence"/>
</dbReference>
<evidence type="ECO:0000256" key="4">
    <source>
        <dbReference type="ARBA" id="ARBA00022729"/>
    </source>
</evidence>
<keyword evidence="5" id="KW-0677">Repeat</keyword>
<evidence type="ECO:0000256" key="12">
    <source>
        <dbReference type="SAM" id="SignalP"/>
    </source>
</evidence>
<dbReference type="PANTHER" id="PTHR24037">
    <property type="entry name" value="HEART DEVELOPMENT PROTEIN WITH EGF-LIKE DOMAINS 1"/>
    <property type="match status" value="1"/>
</dbReference>
<keyword evidence="11" id="KW-1133">Transmembrane helix</keyword>
<keyword evidence="6 11" id="KW-0472">Membrane</keyword>
<evidence type="ECO:0000256" key="10">
    <source>
        <dbReference type="SAM" id="MobiDB-lite"/>
    </source>
</evidence>
<feature type="chain" id="PRO_5044750187" description="Mucin-13" evidence="12">
    <location>
        <begin position="22"/>
        <end position="612"/>
    </location>
</feature>
<keyword evidence="4 12" id="KW-0732">Signal</keyword>